<accession>A0ABR4QC92</accession>
<evidence type="ECO:0000259" key="4">
    <source>
        <dbReference type="PROSITE" id="PS50003"/>
    </source>
</evidence>
<feature type="region of interest" description="Disordered" evidence="3">
    <location>
        <begin position="444"/>
        <end position="492"/>
    </location>
</feature>
<name>A0ABR4QC92_9CEST</name>
<dbReference type="PANTHER" id="PTHR15228:SF24">
    <property type="entry name" value="RHO-GAP DOMAIN-CONTAINING PROTEIN"/>
    <property type="match status" value="1"/>
</dbReference>
<dbReference type="InterPro" id="IPR001849">
    <property type="entry name" value="PH_domain"/>
</dbReference>
<gene>
    <name evidence="6" type="ORF">TcWFU_000370</name>
</gene>
<dbReference type="SUPFAM" id="SSF50729">
    <property type="entry name" value="PH domain-like"/>
    <property type="match status" value="1"/>
</dbReference>
<reference evidence="6 7" key="1">
    <citation type="journal article" date="2022" name="Front. Cell. Infect. Microbiol.">
        <title>The Genomes of Two Strains of Taenia crassiceps the Animal Model for the Study of Human Cysticercosis.</title>
        <authorList>
            <person name="Bobes R.J."/>
            <person name="Estrada K."/>
            <person name="Rios-Valencia D.G."/>
            <person name="Calderon-Gallegos A."/>
            <person name="de la Torre P."/>
            <person name="Carrero J.C."/>
            <person name="Sanchez-Flores A."/>
            <person name="Laclette J.P."/>
        </authorList>
    </citation>
    <scope>NUCLEOTIDE SEQUENCE [LARGE SCALE GENOMIC DNA]</scope>
    <source>
        <strain evidence="6">WFUcys</strain>
    </source>
</reference>
<dbReference type="SUPFAM" id="SSF48350">
    <property type="entry name" value="GTPase activation domain, GAP"/>
    <property type="match status" value="1"/>
</dbReference>
<feature type="compositionally biased region" description="Polar residues" evidence="3">
    <location>
        <begin position="483"/>
        <end position="492"/>
    </location>
</feature>
<evidence type="ECO:0000313" key="6">
    <source>
        <dbReference type="EMBL" id="KAL5107239.1"/>
    </source>
</evidence>
<feature type="coiled-coil region" evidence="2">
    <location>
        <begin position="531"/>
        <end position="565"/>
    </location>
</feature>
<dbReference type="Pfam" id="PF00169">
    <property type="entry name" value="PH"/>
    <property type="match status" value="1"/>
</dbReference>
<feature type="domain" description="Rho-GAP" evidence="5">
    <location>
        <begin position="145"/>
        <end position="338"/>
    </location>
</feature>
<dbReference type="PROSITE" id="PS50238">
    <property type="entry name" value="RHOGAP"/>
    <property type="match status" value="1"/>
</dbReference>
<dbReference type="InterPro" id="IPR051025">
    <property type="entry name" value="RhoGAP"/>
</dbReference>
<dbReference type="SMART" id="SM00324">
    <property type="entry name" value="RhoGAP"/>
    <property type="match status" value="1"/>
</dbReference>
<dbReference type="Gene3D" id="2.30.29.30">
    <property type="entry name" value="Pleckstrin-homology domain (PH domain)/Phosphotyrosine-binding domain (PTB)"/>
    <property type="match status" value="1"/>
</dbReference>
<dbReference type="Gene3D" id="1.10.555.10">
    <property type="entry name" value="Rho GTPase activation protein"/>
    <property type="match status" value="1"/>
</dbReference>
<dbReference type="PROSITE" id="PS50003">
    <property type="entry name" value="PH_DOMAIN"/>
    <property type="match status" value="1"/>
</dbReference>
<evidence type="ECO:0000256" key="3">
    <source>
        <dbReference type="SAM" id="MobiDB-lite"/>
    </source>
</evidence>
<sequence>MFCAMSTKKFVRSSSVRVPTSNGSAIQIQHCGWLRKQGGKFRTWKRRFFVLRQGILEYYADSEQIRLIGVLEIGPPDTMEVVACETDATTEDKAFNFIVKKSKTWGSEQKQPLVLSASSMDERRDWIRALRKQLYLKLGGGLFGTHLSEVFAYTSPETKYVPRVVYKTAEFIRQYGLTTDGIFRKCGSRHVIEELCDAYDMARPDPILRASEHDAHAAAGVLKQYLRELPEPVIPYRQYDRLKATGYLIEDGQDLKPIIDQLECLPAPNYRLLQFLCQLLSEVADHSEENRMTVENLASVFAPNILRQADYDPDVEMSVTPVITLTIAGFIRRQEELFRYELTHFAQLRCAALASTVVGAMGPAGVDVGVGASAGAGAGAAATPLVVQPQTHQNYTEPSSEGAGGLTTSVHSSCYKSGSLTDSSNSQSQGQIWFSRDSRRACTLSRQSTITGGSPNRRLNGRTASADRDSSSGEFQGGLQMPKTGSSSPASNSCVLGASEAALETVAEQLRHWRSVALVARAEAVCERAKSRALTAELARARCDLNMAETELGLLRKRLSLLESALATSRSGSFGAVGGMAPSVSVPRNLR</sequence>
<organism evidence="6 7">
    <name type="scientific">Taenia crassiceps</name>
    <dbReference type="NCBI Taxonomy" id="6207"/>
    <lineage>
        <taxon>Eukaryota</taxon>
        <taxon>Metazoa</taxon>
        <taxon>Spiralia</taxon>
        <taxon>Lophotrochozoa</taxon>
        <taxon>Platyhelminthes</taxon>
        <taxon>Cestoda</taxon>
        <taxon>Eucestoda</taxon>
        <taxon>Cyclophyllidea</taxon>
        <taxon>Taeniidae</taxon>
        <taxon>Taenia</taxon>
    </lineage>
</organism>
<dbReference type="Proteomes" id="UP001651158">
    <property type="component" value="Unassembled WGS sequence"/>
</dbReference>
<evidence type="ECO:0000256" key="1">
    <source>
        <dbReference type="ARBA" id="ARBA00022468"/>
    </source>
</evidence>
<keyword evidence="1" id="KW-0343">GTPase activation</keyword>
<dbReference type="PANTHER" id="PTHR15228">
    <property type="entry name" value="SPERMATHECAL PHYSIOLOGY VARIANT"/>
    <property type="match status" value="1"/>
</dbReference>
<proteinExistence type="predicted"/>
<dbReference type="EMBL" id="JAKROA010000004">
    <property type="protein sequence ID" value="KAL5107239.1"/>
    <property type="molecule type" value="Genomic_DNA"/>
</dbReference>
<dbReference type="CDD" id="cd00159">
    <property type="entry name" value="RhoGAP"/>
    <property type="match status" value="1"/>
</dbReference>
<feature type="compositionally biased region" description="Polar residues" evidence="3">
    <location>
        <begin position="444"/>
        <end position="454"/>
    </location>
</feature>
<dbReference type="InterPro" id="IPR011993">
    <property type="entry name" value="PH-like_dom_sf"/>
</dbReference>
<keyword evidence="2" id="KW-0175">Coiled coil</keyword>
<evidence type="ECO:0000313" key="7">
    <source>
        <dbReference type="Proteomes" id="UP001651158"/>
    </source>
</evidence>
<dbReference type="InterPro" id="IPR008936">
    <property type="entry name" value="Rho_GTPase_activation_prot"/>
</dbReference>
<feature type="domain" description="PH" evidence="4">
    <location>
        <begin position="27"/>
        <end position="135"/>
    </location>
</feature>
<dbReference type="InterPro" id="IPR000198">
    <property type="entry name" value="RhoGAP_dom"/>
</dbReference>
<evidence type="ECO:0000259" key="5">
    <source>
        <dbReference type="PROSITE" id="PS50238"/>
    </source>
</evidence>
<dbReference type="Pfam" id="PF00620">
    <property type="entry name" value="RhoGAP"/>
    <property type="match status" value="1"/>
</dbReference>
<dbReference type="SMART" id="SM00233">
    <property type="entry name" value="PH"/>
    <property type="match status" value="1"/>
</dbReference>
<comment type="caution">
    <text evidence="6">The sequence shown here is derived from an EMBL/GenBank/DDBJ whole genome shotgun (WGS) entry which is preliminary data.</text>
</comment>
<evidence type="ECO:0000256" key="2">
    <source>
        <dbReference type="SAM" id="Coils"/>
    </source>
</evidence>
<protein>
    <submittedName>
        <fullName evidence="6">Rho GTPase-activating protein 24</fullName>
    </submittedName>
</protein>
<keyword evidence="7" id="KW-1185">Reference proteome</keyword>